<keyword evidence="2" id="KW-0687">Ribonucleoprotein</keyword>
<accession>A0A9P1D4V7</accession>
<comment type="caution">
    <text evidence="1">The sequence shown here is derived from an EMBL/GenBank/DDBJ whole genome shotgun (WGS) entry which is preliminary data.</text>
</comment>
<dbReference type="EMBL" id="CAMXCT030003199">
    <property type="protein sequence ID" value="CAL4790312.1"/>
    <property type="molecule type" value="Genomic_DNA"/>
</dbReference>
<feature type="non-terminal residue" evidence="1">
    <location>
        <position position="130"/>
    </location>
</feature>
<sequence length="130" mass="14389">LKAAEDRSYGLMKNLYVDQSEIQKLVILHKQIAGPSGPDPYETACTWLKDNREIWSAWVPDKTLCPEGRGLVDANGQLVLDRSQAVECATCPAGHTSEKSEGTRVCVQCCWAKKPSVLKHGWPMLAMKCT</sequence>
<proteinExistence type="predicted"/>
<organism evidence="1">
    <name type="scientific">Cladocopium goreaui</name>
    <dbReference type="NCBI Taxonomy" id="2562237"/>
    <lineage>
        <taxon>Eukaryota</taxon>
        <taxon>Sar</taxon>
        <taxon>Alveolata</taxon>
        <taxon>Dinophyceae</taxon>
        <taxon>Suessiales</taxon>
        <taxon>Symbiodiniaceae</taxon>
        <taxon>Cladocopium</taxon>
    </lineage>
</organism>
<reference evidence="2 3" key="2">
    <citation type="submission" date="2024-05" db="EMBL/GenBank/DDBJ databases">
        <authorList>
            <person name="Chen Y."/>
            <person name="Shah S."/>
            <person name="Dougan E. K."/>
            <person name="Thang M."/>
            <person name="Chan C."/>
        </authorList>
    </citation>
    <scope>NUCLEOTIDE SEQUENCE [LARGE SCALE GENOMIC DNA]</scope>
</reference>
<protein>
    <submittedName>
        <fullName evidence="2">40S ribosomal protein S6</fullName>
    </submittedName>
</protein>
<reference evidence="1" key="1">
    <citation type="submission" date="2022-10" db="EMBL/GenBank/DDBJ databases">
        <authorList>
            <person name="Chen Y."/>
            <person name="Dougan E. K."/>
            <person name="Chan C."/>
            <person name="Rhodes N."/>
            <person name="Thang M."/>
        </authorList>
    </citation>
    <scope>NUCLEOTIDE SEQUENCE</scope>
</reference>
<evidence type="ECO:0000313" key="3">
    <source>
        <dbReference type="Proteomes" id="UP001152797"/>
    </source>
</evidence>
<dbReference type="Proteomes" id="UP001152797">
    <property type="component" value="Unassembled WGS sequence"/>
</dbReference>
<evidence type="ECO:0000313" key="2">
    <source>
        <dbReference type="EMBL" id="CAL4790312.1"/>
    </source>
</evidence>
<dbReference type="EMBL" id="CAMXCT020003199">
    <property type="protein sequence ID" value="CAL1156375.1"/>
    <property type="molecule type" value="Genomic_DNA"/>
</dbReference>
<keyword evidence="3" id="KW-1185">Reference proteome</keyword>
<evidence type="ECO:0000313" key="1">
    <source>
        <dbReference type="EMBL" id="CAI4003000.1"/>
    </source>
</evidence>
<keyword evidence="2" id="KW-0689">Ribosomal protein</keyword>
<dbReference type="AlphaFoldDB" id="A0A9P1D4V7"/>
<gene>
    <name evidence="1" type="ORF">C1SCF055_LOCUS28903</name>
</gene>
<dbReference type="GO" id="GO:0005840">
    <property type="term" value="C:ribosome"/>
    <property type="evidence" value="ECO:0007669"/>
    <property type="project" value="UniProtKB-KW"/>
</dbReference>
<dbReference type="EMBL" id="CAMXCT010003199">
    <property type="protein sequence ID" value="CAI4003000.1"/>
    <property type="molecule type" value="Genomic_DNA"/>
</dbReference>
<name>A0A9P1D4V7_9DINO</name>